<accession>A0ACC8EPB5</accession>
<gene>
    <name evidence="1" type="ORF">K441DRAFT_682067</name>
</gene>
<evidence type="ECO:0000313" key="1">
    <source>
        <dbReference type="EMBL" id="OCK88159.1"/>
    </source>
</evidence>
<dbReference type="Proteomes" id="UP000250078">
    <property type="component" value="Unassembled WGS sequence"/>
</dbReference>
<protein>
    <submittedName>
        <fullName evidence="1">Uncharacterized protein</fullName>
    </submittedName>
</protein>
<dbReference type="EMBL" id="KV748248">
    <property type="protein sequence ID" value="OCK88159.1"/>
    <property type="molecule type" value="Genomic_DNA"/>
</dbReference>
<sequence>MGAGEGAWGGSFVRLRCCFYLSSDFGETAIYAYYTLLLLSFRSSENVCLSFPLLAIPIPPNPQTHQTKSTKPNPLQPSPPQPNPPSSLAPSPAPSPTPSPAPSPAPPQAPLQMCWIHFSALSRRPRRTSLTEFSLSPSRTEFAHTHTHTHDARQTRKHVRFALPPEPRYAPLHGHGVKRAAAPPPPPPPPSPRSPRNRGAEWAPREEGRYRTVVAVPGCGRERERERERFAVRAATSRRLEEVRVEAFRPSEAGRRLRRVAGYEVLSRRVPWGWDCVERGREGRYPPFGGPETWM</sequence>
<proteinExistence type="predicted"/>
<name>A0ACC8EPB5_9PEZI</name>
<keyword evidence="2" id="KW-1185">Reference proteome</keyword>
<organism evidence="1 2">
    <name type="scientific">Cenococcum geophilum 1.58</name>
    <dbReference type="NCBI Taxonomy" id="794803"/>
    <lineage>
        <taxon>Eukaryota</taxon>
        <taxon>Fungi</taxon>
        <taxon>Dikarya</taxon>
        <taxon>Ascomycota</taxon>
        <taxon>Pezizomycotina</taxon>
        <taxon>Dothideomycetes</taxon>
        <taxon>Pleosporomycetidae</taxon>
        <taxon>Gloniales</taxon>
        <taxon>Gloniaceae</taxon>
        <taxon>Cenococcum</taxon>
    </lineage>
</organism>
<evidence type="ECO:0000313" key="2">
    <source>
        <dbReference type="Proteomes" id="UP000250078"/>
    </source>
</evidence>
<reference evidence="1 2" key="1">
    <citation type="journal article" date="2016" name="Nat. Commun.">
        <title>Ectomycorrhizal ecology is imprinted in the genome of the dominant symbiotic fungus Cenococcum geophilum.</title>
        <authorList>
            <consortium name="DOE Joint Genome Institute"/>
            <person name="Peter M."/>
            <person name="Kohler A."/>
            <person name="Ohm R.A."/>
            <person name="Kuo A."/>
            <person name="Krutzmann J."/>
            <person name="Morin E."/>
            <person name="Arend M."/>
            <person name="Barry K.W."/>
            <person name="Binder M."/>
            <person name="Choi C."/>
            <person name="Clum A."/>
            <person name="Copeland A."/>
            <person name="Grisel N."/>
            <person name="Haridas S."/>
            <person name="Kipfer T."/>
            <person name="LaButti K."/>
            <person name="Lindquist E."/>
            <person name="Lipzen A."/>
            <person name="Maire R."/>
            <person name="Meier B."/>
            <person name="Mihaltcheva S."/>
            <person name="Molinier V."/>
            <person name="Murat C."/>
            <person name="Poggeler S."/>
            <person name="Quandt C.A."/>
            <person name="Sperisen C."/>
            <person name="Tritt A."/>
            <person name="Tisserant E."/>
            <person name="Crous P.W."/>
            <person name="Henrissat B."/>
            <person name="Nehls U."/>
            <person name="Egli S."/>
            <person name="Spatafora J.W."/>
            <person name="Grigoriev I.V."/>
            <person name="Martin F.M."/>
        </authorList>
    </citation>
    <scope>NUCLEOTIDE SEQUENCE [LARGE SCALE GENOMIC DNA]</scope>
    <source>
        <strain evidence="1 2">1.58</strain>
    </source>
</reference>